<name>A0A7M4EV68_CROPO</name>
<keyword evidence="2" id="KW-1133">Transmembrane helix</keyword>
<dbReference type="PANTHER" id="PTHR31514">
    <property type="entry name" value="MUSCULAR LMNA-INTERACTING PROTEIN MLIP"/>
    <property type="match status" value="1"/>
</dbReference>
<feature type="compositionally biased region" description="Low complexity" evidence="1">
    <location>
        <begin position="244"/>
        <end position="258"/>
    </location>
</feature>
<keyword evidence="2" id="KW-0472">Membrane</keyword>
<feature type="compositionally biased region" description="Polar residues" evidence="1">
    <location>
        <begin position="557"/>
        <end position="566"/>
    </location>
</feature>
<feature type="region of interest" description="Disordered" evidence="1">
    <location>
        <begin position="510"/>
        <end position="597"/>
    </location>
</feature>
<feature type="compositionally biased region" description="Polar residues" evidence="1">
    <location>
        <begin position="574"/>
        <end position="596"/>
    </location>
</feature>
<feature type="transmembrane region" description="Helical" evidence="2">
    <location>
        <begin position="706"/>
        <end position="730"/>
    </location>
</feature>
<feature type="compositionally biased region" description="Polar residues" evidence="1">
    <location>
        <begin position="151"/>
        <end position="167"/>
    </location>
</feature>
<feature type="compositionally biased region" description="Polar residues" evidence="1">
    <location>
        <begin position="213"/>
        <end position="236"/>
    </location>
</feature>
<dbReference type="PANTHER" id="PTHR31514:SF1">
    <property type="entry name" value="MUSCULAR LMNA-INTERACTING PROTEIN"/>
    <property type="match status" value="1"/>
</dbReference>
<dbReference type="GeneTree" id="ENSGT00390000015862"/>
<gene>
    <name evidence="3" type="primary">MLIP</name>
</gene>
<evidence type="ECO:0000313" key="3">
    <source>
        <dbReference type="Ensembl" id="ENSCPRP00005015308.1"/>
    </source>
</evidence>
<reference evidence="3" key="2">
    <citation type="submission" date="2025-09" db="UniProtKB">
        <authorList>
            <consortium name="Ensembl"/>
        </authorList>
    </citation>
    <scope>IDENTIFICATION</scope>
</reference>
<proteinExistence type="predicted"/>
<feature type="region of interest" description="Disordered" evidence="1">
    <location>
        <begin position="139"/>
        <end position="184"/>
    </location>
</feature>
<accession>A0A7M4EV68</accession>
<dbReference type="Ensembl" id="ENSCPRT00005017968.1">
    <property type="protein sequence ID" value="ENSCPRP00005015308.1"/>
    <property type="gene ID" value="ENSCPRG00005010722.1"/>
</dbReference>
<dbReference type="Proteomes" id="UP000594220">
    <property type="component" value="Unplaced"/>
</dbReference>
<organism evidence="3 4">
    <name type="scientific">Crocodylus porosus</name>
    <name type="common">Saltwater crocodile</name>
    <name type="synonym">Estuarine crocodile</name>
    <dbReference type="NCBI Taxonomy" id="8502"/>
    <lineage>
        <taxon>Eukaryota</taxon>
        <taxon>Metazoa</taxon>
        <taxon>Chordata</taxon>
        <taxon>Craniata</taxon>
        <taxon>Vertebrata</taxon>
        <taxon>Euteleostomi</taxon>
        <taxon>Archelosauria</taxon>
        <taxon>Archosauria</taxon>
        <taxon>Crocodylia</taxon>
        <taxon>Longirostres</taxon>
        <taxon>Crocodylidae</taxon>
        <taxon>Crocodylus</taxon>
    </lineage>
</organism>
<keyword evidence="2" id="KW-0812">Transmembrane</keyword>
<protein>
    <submittedName>
        <fullName evidence="3">Muscular LMNA interacting protein</fullName>
    </submittedName>
</protein>
<dbReference type="AlphaFoldDB" id="A0A7M4EV68"/>
<evidence type="ECO:0000256" key="1">
    <source>
        <dbReference type="SAM" id="MobiDB-lite"/>
    </source>
</evidence>
<feature type="compositionally biased region" description="Polar residues" evidence="1">
    <location>
        <begin position="609"/>
        <end position="626"/>
    </location>
</feature>
<feature type="region of interest" description="Disordered" evidence="1">
    <location>
        <begin position="213"/>
        <end position="258"/>
    </location>
</feature>
<feature type="region of interest" description="Disordered" evidence="1">
    <location>
        <begin position="609"/>
        <end position="644"/>
    </location>
</feature>
<sequence length="899" mass="98582">MSRCYICTLTEQNSSLSGINIKLEVPSGESGSKPLTFTFVPYIGQLPSHFEVVDASKFLVKISEKPNADTRQEIINKIFERRHPNQYLAIEIDGFIFKRPQEHNTGKRKMQENDLFKAEFIFITDSGEEDEETIARNKVQPPSVGSYGHTIFQSSNTSLDPTASNKPFSDMNAPRSQGAALSHSSTAQVHLGITAPTWHLSSSLEESYNKCQSATGSSKQDSSTCFQATTHSSPISKSKRSDYELSSPSSSSQFLGSSQVPTISIPDWVYKPSQVTRSGLPNGSGGLSSDVPSSSKIQDLSAQSLPSCSFKRSVSAIPVHVTAHLLSPSPKPLSSPFYSSSSTICSINEPYSQMSPTGNQLKPEIRASLPTRLTFLTAVLKAHPSQQRPLSPASCPATFSVNSLGSSTLSVDQKFITTPPTPKKYVSGFSVRSDSPSQEEHQPLGFSHVPLSSKAHHPPRARSLSPRNHLYARPLSPDSLSPLSSTVSSYRKTVVSPLLQPSLPTYSMPSCVPRHSSLNPESSSTKQMHYPISKSQIPEKSRRVHTYSPTLICKSHPLSSPSNQRGTFPPSFERCSSPSPNPLNSTYKSKASSAQRFAQEFGDASPALSNASMQLSSSRPNSTSPVPSACYSHPRSSKLSSSSLHPSYRVYSSPLRPEQSATPSVAQCRSPVSDWSPCPLLSRSRELTSPQTFSLSSDHENTKAKVLILVSLFILLCIMYSQFLLFLFSLSLTPPLKPEMCSPAQLRQQTEELCATIDQVLQDPLPMVIYRSTGIRTRTAGRETKYTKPGVIRPAPVKTKILLKKEEPYQPNPFKKYLEESRDPDVEQDTAPRHLLYLTKPIPPTQSSLHPQSISHADSLTPGPFSHLSCILCDVPENSYSPYSHNSLYNKVSILCFHV</sequence>
<evidence type="ECO:0000256" key="2">
    <source>
        <dbReference type="SAM" id="Phobius"/>
    </source>
</evidence>
<evidence type="ECO:0000313" key="4">
    <source>
        <dbReference type="Proteomes" id="UP000594220"/>
    </source>
</evidence>
<feature type="compositionally biased region" description="Low complexity" evidence="1">
    <location>
        <begin position="632"/>
        <end position="644"/>
    </location>
</feature>
<feature type="region of interest" description="Disordered" evidence="1">
    <location>
        <begin position="426"/>
        <end position="484"/>
    </location>
</feature>
<dbReference type="Pfam" id="PF15274">
    <property type="entry name" value="MLIP"/>
    <property type="match status" value="3"/>
</dbReference>
<keyword evidence="4" id="KW-1185">Reference proteome</keyword>
<feature type="compositionally biased region" description="Low complexity" evidence="1">
    <location>
        <begin position="474"/>
        <end position="484"/>
    </location>
</feature>
<dbReference type="InterPro" id="IPR029331">
    <property type="entry name" value="MLIP"/>
</dbReference>
<reference evidence="3" key="1">
    <citation type="submission" date="2025-08" db="UniProtKB">
        <authorList>
            <consortium name="Ensembl"/>
        </authorList>
    </citation>
    <scope>IDENTIFICATION</scope>
</reference>
<feature type="compositionally biased region" description="Polar residues" evidence="1">
    <location>
        <begin position="516"/>
        <end position="538"/>
    </location>
</feature>